<dbReference type="AlphaFoldDB" id="A0A1B6MC29"/>
<proteinExistence type="predicted"/>
<organism evidence="2">
    <name type="scientific">Graphocephala atropunctata</name>
    <dbReference type="NCBI Taxonomy" id="36148"/>
    <lineage>
        <taxon>Eukaryota</taxon>
        <taxon>Metazoa</taxon>
        <taxon>Ecdysozoa</taxon>
        <taxon>Arthropoda</taxon>
        <taxon>Hexapoda</taxon>
        <taxon>Insecta</taxon>
        <taxon>Pterygota</taxon>
        <taxon>Neoptera</taxon>
        <taxon>Paraneoptera</taxon>
        <taxon>Hemiptera</taxon>
        <taxon>Auchenorrhyncha</taxon>
        <taxon>Membracoidea</taxon>
        <taxon>Cicadellidae</taxon>
        <taxon>Cicadellinae</taxon>
        <taxon>Cicadellini</taxon>
        <taxon>Graphocephala</taxon>
    </lineage>
</organism>
<feature type="non-terminal residue" evidence="2">
    <location>
        <position position="1"/>
    </location>
</feature>
<evidence type="ECO:0000313" key="2">
    <source>
        <dbReference type="EMBL" id="JAT33492.1"/>
    </source>
</evidence>
<name>A0A1B6MC29_9HEMI</name>
<gene>
    <name evidence="2" type="ORF">g.53413</name>
</gene>
<accession>A0A1B6MC29</accession>
<evidence type="ECO:0008006" key="3">
    <source>
        <dbReference type="Google" id="ProtNLM"/>
    </source>
</evidence>
<reference evidence="2" key="1">
    <citation type="submission" date="2015-11" db="EMBL/GenBank/DDBJ databases">
        <title>De novo transcriptome assembly of four potential Pierce s Disease insect vectors from Arizona vineyards.</title>
        <authorList>
            <person name="Tassone E.E."/>
        </authorList>
    </citation>
    <scope>NUCLEOTIDE SEQUENCE</scope>
</reference>
<feature type="region of interest" description="Disordered" evidence="1">
    <location>
        <begin position="77"/>
        <end position="115"/>
    </location>
</feature>
<evidence type="ECO:0000256" key="1">
    <source>
        <dbReference type="SAM" id="MobiDB-lite"/>
    </source>
</evidence>
<feature type="compositionally biased region" description="Basic and acidic residues" evidence="1">
    <location>
        <begin position="77"/>
        <end position="88"/>
    </location>
</feature>
<sequence length="115" mass="12758">SNWSELKAKLTVMEKEVEQVVNAVLELGEPQGARVEDVATYMKYRHGVNACKAALKAALASGLLEAKNKRLFLTTRAERKLPRRRDAETIPPPQFTSPSETTPEVASLPEDEIPQ</sequence>
<dbReference type="EMBL" id="GEBQ01006485">
    <property type="protein sequence ID" value="JAT33492.1"/>
    <property type="molecule type" value="Transcribed_RNA"/>
</dbReference>
<protein>
    <recommendedName>
        <fullName evidence="3">H15 domain-containing protein</fullName>
    </recommendedName>
</protein>